<dbReference type="Pfam" id="PF00593">
    <property type="entry name" value="TonB_dep_Rec_b-barrel"/>
    <property type="match status" value="1"/>
</dbReference>
<dbReference type="InterPro" id="IPR000531">
    <property type="entry name" value="Beta-barrel_TonB"/>
</dbReference>
<evidence type="ECO:0000256" key="12">
    <source>
        <dbReference type="SAM" id="MobiDB-lite"/>
    </source>
</evidence>
<evidence type="ECO:0000256" key="9">
    <source>
        <dbReference type="ARBA" id="ARBA00023237"/>
    </source>
</evidence>
<dbReference type="PANTHER" id="PTHR32552:SF82">
    <property type="entry name" value="FCUA PROTEIN"/>
    <property type="match status" value="1"/>
</dbReference>
<evidence type="ECO:0000256" key="10">
    <source>
        <dbReference type="PROSITE-ProRule" id="PRU01360"/>
    </source>
</evidence>
<dbReference type="InterPro" id="IPR012910">
    <property type="entry name" value="Plug_dom"/>
</dbReference>
<keyword evidence="9 10" id="KW-0998">Cell outer membrane</keyword>
<dbReference type="InterPro" id="IPR037066">
    <property type="entry name" value="Plug_dom_sf"/>
</dbReference>
<feature type="domain" description="TonB-dependent receptor plug" evidence="14">
    <location>
        <begin position="47"/>
        <end position="144"/>
    </location>
</feature>
<dbReference type="Gene3D" id="2.40.170.20">
    <property type="entry name" value="TonB-dependent receptor, beta-barrel domain"/>
    <property type="match status" value="1"/>
</dbReference>
<dbReference type="EMBL" id="CP011409">
    <property type="protein sequence ID" value="AKZ65060.1"/>
    <property type="molecule type" value="Genomic_DNA"/>
</dbReference>
<evidence type="ECO:0000256" key="1">
    <source>
        <dbReference type="ARBA" id="ARBA00004571"/>
    </source>
</evidence>
<feature type="domain" description="TonB-dependent receptor-like beta-barrel" evidence="13">
    <location>
        <begin position="219"/>
        <end position="654"/>
    </location>
</feature>
<evidence type="ECO:0000256" key="3">
    <source>
        <dbReference type="ARBA" id="ARBA00022448"/>
    </source>
</evidence>
<evidence type="ECO:0000256" key="5">
    <source>
        <dbReference type="ARBA" id="ARBA00022692"/>
    </source>
</evidence>
<evidence type="ECO:0000256" key="11">
    <source>
        <dbReference type="RuleBase" id="RU003357"/>
    </source>
</evidence>
<dbReference type="InterPro" id="IPR036942">
    <property type="entry name" value="Beta-barrel_TonB_sf"/>
</dbReference>
<feature type="region of interest" description="Disordered" evidence="12">
    <location>
        <begin position="1"/>
        <end position="26"/>
    </location>
</feature>
<evidence type="ECO:0000256" key="8">
    <source>
        <dbReference type="ARBA" id="ARBA00023170"/>
    </source>
</evidence>
<name>A0ABM5V5X7_9BURK</name>
<proteinExistence type="inferred from homology"/>
<dbReference type="InterPro" id="IPR039426">
    <property type="entry name" value="TonB-dep_rcpt-like"/>
</dbReference>
<dbReference type="Proteomes" id="UP000063429">
    <property type="component" value="Chromosome"/>
</dbReference>
<keyword evidence="6 11" id="KW-0798">TonB box</keyword>
<evidence type="ECO:0000256" key="2">
    <source>
        <dbReference type="ARBA" id="ARBA00009810"/>
    </source>
</evidence>
<evidence type="ECO:0000256" key="4">
    <source>
        <dbReference type="ARBA" id="ARBA00022452"/>
    </source>
</evidence>
<dbReference type="Gene3D" id="2.170.130.10">
    <property type="entry name" value="TonB-dependent receptor, plug domain"/>
    <property type="match status" value="1"/>
</dbReference>
<dbReference type="NCBIfam" id="TIGR01783">
    <property type="entry name" value="TonB-siderophor"/>
    <property type="match status" value="1"/>
</dbReference>
<dbReference type="SUPFAM" id="SSF56935">
    <property type="entry name" value="Porins"/>
    <property type="match status" value="1"/>
</dbReference>
<comment type="similarity">
    <text evidence="2 10 11">Belongs to the TonB-dependent receptor family.</text>
</comment>
<keyword evidence="4 10" id="KW-1134">Transmembrane beta strand</keyword>
<evidence type="ECO:0000313" key="15">
    <source>
        <dbReference type="EMBL" id="AKZ65060.1"/>
    </source>
</evidence>
<keyword evidence="3 10" id="KW-0813">Transport</keyword>
<dbReference type="PROSITE" id="PS52016">
    <property type="entry name" value="TONB_DEPENDENT_REC_3"/>
    <property type="match status" value="1"/>
</dbReference>
<evidence type="ECO:0000313" key="16">
    <source>
        <dbReference type="Proteomes" id="UP000063429"/>
    </source>
</evidence>
<evidence type="ECO:0000256" key="7">
    <source>
        <dbReference type="ARBA" id="ARBA00023136"/>
    </source>
</evidence>
<accession>A0ABM5V5X7</accession>
<dbReference type="InterPro" id="IPR010105">
    <property type="entry name" value="TonB_sidphr_rcpt"/>
</dbReference>
<protein>
    <submittedName>
        <fullName evidence="15">Ferric siderophore receptor</fullName>
    </submittedName>
</protein>
<evidence type="ECO:0000259" key="14">
    <source>
        <dbReference type="Pfam" id="PF07715"/>
    </source>
</evidence>
<evidence type="ECO:0000259" key="13">
    <source>
        <dbReference type="Pfam" id="PF00593"/>
    </source>
</evidence>
<comment type="subcellular location">
    <subcellularLocation>
        <location evidence="1 10">Cell outer membrane</location>
        <topology evidence="1 10">Multi-pass membrane protein</topology>
    </subcellularLocation>
</comment>
<dbReference type="CDD" id="cd01347">
    <property type="entry name" value="ligand_gated_channel"/>
    <property type="match status" value="1"/>
</dbReference>
<keyword evidence="16" id="KW-1185">Reference proteome</keyword>
<organism evidence="15 16">
    <name type="scientific">Herbaspirillum hiltneri N3</name>
    <dbReference type="NCBI Taxonomy" id="1262470"/>
    <lineage>
        <taxon>Bacteria</taxon>
        <taxon>Pseudomonadati</taxon>
        <taxon>Pseudomonadota</taxon>
        <taxon>Betaproteobacteria</taxon>
        <taxon>Burkholderiales</taxon>
        <taxon>Oxalobacteraceae</taxon>
        <taxon>Herbaspirillum</taxon>
    </lineage>
</organism>
<dbReference type="Pfam" id="PF07715">
    <property type="entry name" value="Plug"/>
    <property type="match status" value="1"/>
</dbReference>
<gene>
    <name evidence="15" type="ORF">F506_00305</name>
</gene>
<keyword evidence="5 10" id="KW-0812">Transmembrane</keyword>
<keyword evidence="7 10" id="KW-0472">Membrane</keyword>
<keyword evidence="8 15" id="KW-0675">Receptor</keyword>
<sequence length="686" mass="75241">MTRGTGGTSSTSAAADKLPEVSVSGSRPSLYATDGVNVGALGYKKPEELPFSVQSYSSELIDAQESRTMMDVLKNDPSVQDATQAGAYEMVRIRGYFSDWTNTVRRDGMSVAPYYEIPLENVEQIDLLKGPSGFLYGINSPGGTINYAIKRPTRDRFTSIKTSLRSNSSGGSYVALDTGGPLDDGRFGYRFNVARERNGDFRHNGDTSRDFVSGAFDWAINPDLLVRANFDYQERKISAQPSIGPYLNGQLPPVGSIDPRTLLGQPWLQYETRTFNIGADLQYRINDKWKLTTRAAQSYNGRVAAFPDVYNVAANGNVLSGDIYYNPNQSFRVISTDSYVSGDFETIGIRHQLVTGFSTRNFQAVESGFRVLPDTVGNIYNPSFTSAPSNLTYPNHNKSKNYQPSVFISDLMSLSDRWDVMLGLRHVRYKNDSMPASGKNTSQTASINAPSAAVTFKVTPALSTYLSYAEGFEQPGPAGYDTNNAGENLPPLKTKQYETGVKYSLNPDLMLTGAVFRLEKTLQYVNSGRFTVQGGMQRHTGLELTANGRLGKQLSLVAGLAYLQTKADNPADPNVAGKQIADVPKLQGNLFLDYRVPGVDGLSVNGGMYYVGRRPLNTQNTTWMGGYTRFDTGARYATRIGGYKTVFGLTVQNLLDKRYWAAGDADINGAWAGKPRTLFISAQVDM</sequence>
<reference evidence="16" key="1">
    <citation type="journal article" date="2015" name="Genome Announc.">
        <title>Complete Genome Sequence of Herbaspirillum hiltneri N3 (DSM 17495), Isolated from Surface-Sterilized Wheat Roots.</title>
        <authorList>
            <person name="Guizelini D."/>
            <person name="Saizaki P.M."/>
            <person name="Coimbra N.A."/>
            <person name="Weiss V.A."/>
            <person name="Faoro H."/>
            <person name="Sfeir M.Z."/>
            <person name="Baura V.A."/>
            <person name="Monteiro R.A."/>
            <person name="Chubatsu L.S."/>
            <person name="Souza E.M."/>
            <person name="Cruz L.M."/>
            <person name="Pedrosa F.O."/>
            <person name="Raittz R.T."/>
            <person name="Marchaukoski J.N."/>
            <person name="Steffens M.B."/>
        </authorList>
    </citation>
    <scope>NUCLEOTIDE SEQUENCE [LARGE SCALE GENOMIC DNA]</scope>
    <source>
        <strain evidence="16">N3</strain>
    </source>
</reference>
<dbReference type="PANTHER" id="PTHR32552">
    <property type="entry name" value="FERRICHROME IRON RECEPTOR-RELATED"/>
    <property type="match status" value="1"/>
</dbReference>
<evidence type="ECO:0000256" key="6">
    <source>
        <dbReference type="ARBA" id="ARBA00023077"/>
    </source>
</evidence>